<comment type="caution">
    <text evidence="3">The sequence shown here is derived from an EMBL/GenBank/DDBJ whole genome shotgun (WGS) entry which is preliminary data.</text>
</comment>
<dbReference type="Proteomes" id="UP000663825">
    <property type="component" value="Unassembled WGS sequence"/>
</dbReference>
<dbReference type="AlphaFoldDB" id="A0A821G9L0"/>
<accession>A0A821G9L0</accession>
<keyword evidence="4" id="KW-1185">Reference proteome</keyword>
<proteinExistence type="predicted"/>
<evidence type="ECO:0000313" key="3">
    <source>
        <dbReference type="EMBL" id="CAF4661260.1"/>
    </source>
</evidence>
<dbReference type="Proteomes" id="UP000663873">
    <property type="component" value="Unassembled WGS sequence"/>
</dbReference>
<protein>
    <submittedName>
        <fullName evidence="3">Uncharacterized protein</fullName>
    </submittedName>
</protein>
<evidence type="ECO:0000313" key="4">
    <source>
        <dbReference type="Proteomes" id="UP000663873"/>
    </source>
</evidence>
<organism evidence="3 4">
    <name type="scientific">Rotaria socialis</name>
    <dbReference type="NCBI Taxonomy" id="392032"/>
    <lineage>
        <taxon>Eukaryota</taxon>
        <taxon>Metazoa</taxon>
        <taxon>Spiralia</taxon>
        <taxon>Gnathifera</taxon>
        <taxon>Rotifera</taxon>
        <taxon>Eurotatoria</taxon>
        <taxon>Bdelloidea</taxon>
        <taxon>Philodinida</taxon>
        <taxon>Philodinidae</taxon>
        <taxon>Rotaria</taxon>
    </lineage>
</organism>
<feature type="region of interest" description="Disordered" evidence="1">
    <location>
        <begin position="65"/>
        <end position="89"/>
    </location>
</feature>
<dbReference type="OrthoDB" id="5869703at2759"/>
<dbReference type="EMBL" id="CAJOBP010030888">
    <property type="protein sequence ID" value="CAF4661260.1"/>
    <property type="molecule type" value="Genomic_DNA"/>
</dbReference>
<feature type="compositionally biased region" description="Polar residues" evidence="1">
    <location>
        <begin position="65"/>
        <end position="78"/>
    </location>
</feature>
<name>A0A821G9L0_9BILA</name>
<sequence>MRRSIPLEQVESLSEISSGTLTLSKPSNNSSGLSTIERLRLSGSPLRLLSSSSTYARTTSFLKSNMNNDHNMFQTSSVKHSKRNAPSWK</sequence>
<evidence type="ECO:0000313" key="2">
    <source>
        <dbReference type="EMBL" id="CAF3046512.1"/>
    </source>
</evidence>
<evidence type="ECO:0000256" key="1">
    <source>
        <dbReference type="SAM" id="MobiDB-lite"/>
    </source>
</evidence>
<dbReference type="EMBL" id="CAJNXB010000367">
    <property type="protein sequence ID" value="CAF3046512.1"/>
    <property type="molecule type" value="Genomic_DNA"/>
</dbReference>
<gene>
    <name evidence="2" type="ORF">TIS948_LOCUS3793</name>
    <name evidence="3" type="ORF">UJA718_LOCUS34268</name>
</gene>
<reference evidence="3" key="1">
    <citation type="submission" date="2021-02" db="EMBL/GenBank/DDBJ databases">
        <authorList>
            <person name="Nowell W R."/>
        </authorList>
    </citation>
    <scope>NUCLEOTIDE SEQUENCE</scope>
</reference>